<gene>
    <name evidence="2" type="ORF">LMS43_15075</name>
</gene>
<organism evidence="2 3">
    <name type="scientific">Alcaligenes endophyticus</name>
    <dbReference type="NCBI Taxonomy" id="1929088"/>
    <lineage>
        <taxon>Bacteria</taxon>
        <taxon>Pseudomonadati</taxon>
        <taxon>Pseudomonadota</taxon>
        <taxon>Betaproteobacteria</taxon>
        <taxon>Burkholderiales</taxon>
        <taxon>Alcaligenaceae</taxon>
        <taxon>Alcaligenes</taxon>
    </lineage>
</organism>
<dbReference type="EMBL" id="JAJHNU010000005">
    <property type="protein sequence ID" value="MDN4122615.1"/>
    <property type="molecule type" value="Genomic_DNA"/>
</dbReference>
<reference evidence="2" key="1">
    <citation type="submission" date="2021-11" db="EMBL/GenBank/DDBJ databases">
        <title>Draft genome sequence of Alcaligenes endophyticus type strain CCUG 75668T.</title>
        <authorList>
            <person name="Salva-Serra F."/>
            <person name="Duran R.E."/>
            <person name="Seeger M."/>
            <person name="Moore E.R.B."/>
            <person name="Jaen-Luchoro D."/>
        </authorList>
    </citation>
    <scope>NUCLEOTIDE SEQUENCE</scope>
    <source>
        <strain evidence="2">CCUG 75668</strain>
    </source>
</reference>
<dbReference type="InterPro" id="IPR038726">
    <property type="entry name" value="PDDEXK_AddAB-type"/>
</dbReference>
<dbReference type="InterPro" id="IPR019925">
    <property type="entry name" value="DNA_repair_protein_predicted"/>
</dbReference>
<protein>
    <submittedName>
        <fullName evidence="2">PD-(D/E)XK nuclease family protein</fullName>
    </submittedName>
</protein>
<dbReference type="Gene3D" id="3.40.50.300">
    <property type="entry name" value="P-loop containing nucleotide triphosphate hydrolases"/>
    <property type="match status" value="1"/>
</dbReference>
<dbReference type="InterPro" id="IPR011604">
    <property type="entry name" value="PDDEXK-like_dom_sf"/>
</dbReference>
<dbReference type="SUPFAM" id="SSF52540">
    <property type="entry name" value="P-loop containing nucleoside triphosphate hydrolases"/>
    <property type="match status" value="1"/>
</dbReference>
<dbReference type="Proteomes" id="UP001168613">
    <property type="component" value="Unassembled WGS sequence"/>
</dbReference>
<proteinExistence type="predicted"/>
<comment type="caution">
    <text evidence="2">The sequence shown here is derived from an EMBL/GenBank/DDBJ whole genome shotgun (WGS) entry which is preliminary data.</text>
</comment>
<dbReference type="Gene3D" id="3.90.320.10">
    <property type="match status" value="1"/>
</dbReference>
<dbReference type="InterPro" id="IPR027417">
    <property type="entry name" value="P-loop_NTPase"/>
</dbReference>
<evidence type="ECO:0000259" key="1">
    <source>
        <dbReference type="Pfam" id="PF12705"/>
    </source>
</evidence>
<evidence type="ECO:0000313" key="2">
    <source>
        <dbReference type="EMBL" id="MDN4122615.1"/>
    </source>
</evidence>
<dbReference type="NCBIfam" id="TIGR03623">
    <property type="entry name" value="probable DNA repair protein"/>
    <property type="match status" value="1"/>
</dbReference>
<sequence>MQEFEPLNLDDLLSFESNSTLVITVNNRYARRLLGQLSMRVERTQSSLTIPAIVPFGAWLRQISDQLCFVAGYEPAAHEVDNFTSHLLWQQAIRACEEDGYFLDIAQAARSAAEADRLQDEWKIRVLPPEHTADYEHFLQWRSAYRQQLQQLDLDDANTSIERVLTAIRHKAFALDFKRLVVLGFHEFSPRFTDLLEAIQAQGVQIYRLIVPEPIASHVYCHSAIDTHDEWHQAASWARQLLDADPDAKVAIVAPSLETQIPLVHRVMRKALSDQGQSVHAYNVAAARPLAEWPFARAALSWVKVLAVLATERHAEPSVLASALLQGLCAGGQAEAGGRALIDVIWRERQELSITAERFQQALYEHAPILAQAWEQAYALTVQAPRLQDSMAWAQHWRKALEILGFPGNVALDSAGFQTLEALQHALQQLAAQAPAWGAISVQYAQQLFSLKLRETPFQPQRAAQARLDVLGFLEAEGGRWDAVWVLGLSDAVLPAVVRPNPLLPAPAQRRMQAPRATPERELAWARLIMHSLLRSADTVWLSYPQSEGEQLLRPSPLIASYPRHHFEPSRATQAIPAVQVEWYHDEQGPALTSQERTAGGVAVIEAQARNPLWAFVRYRLHARQLPAYATLADMNSRGLFLHHLLELLCVALPDQQALQHALSQGRLPSILGQVTQEAAQAQLGDYGAVLQALEIERAQAILANYVELELHREPYSVAGIEQQHTWQYEALQLRLRLDRLDRLEDGSCVLIDYKTGSGDFRLKQEWLRPRPINLQLPFYAVVLQEQGQNVVAASLARLHARQVELVGMGVEGLVLTGLIDWPDGHSWGALLNSWRQAIHQLAHEFNIGVASNQSVNTDDLRYCDVLPFLRLHDEREDQDEATQ</sequence>
<dbReference type="Pfam" id="PF12705">
    <property type="entry name" value="PDDEXK_1"/>
    <property type="match status" value="1"/>
</dbReference>
<evidence type="ECO:0000313" key="3">
    <source>
        <dbReference type="Proteomes" id="UP001168613"/>
    </source>
</evidence>
<dbReference type="RefSeq" id="WP_266123856.1">
    <property type="nucleotide sequence ID" value="NZ_JAJHNU010000005.1"/>
</dbReference>
<accession>A0ABT8ENE4</accession>
<name>A0ABT8ENE4_9BURK</name>
<keyword evidence="3" id="KW-1185">Reference proteome</keyword>
<feature type="domain" description="PD-(D/E)XK endonuclease-like" evidence="1">
    <location>
        <begin position="605"/>
        <end position="805"/>
    </location>
</feature>